<keyword evidence="6" id="KW-0479">Metal-binding</keyword>
<dbReference type="InterPro" id="IPR040442">
    <property type="entry name" value="Pyrv_kinase-like_dom_sf"/>
</dbReference>
<dbReference type="InParanoid" id="A0A5N4A059"/>
<dbReference type="GO" id="GO:0000287">
    <property type="term" value="F:magnesium ion binding"/>
    <property type="evidence" value="ECO:0007669"/>
    <property type="project" value="InterPro"/>
</dbReference>
<dbReference type="InterPro" id="IPR015795">
    <property type="entry name" value="Pyrv_Knase_C"/>
</dbReference>
<evidence type="ECO:0000313" key="16">
    <source>
        <dbReference type="EMBL" id="KAB0790686.1"/>
    </source>
</evidence>
<keyword evidence="7" id="KW-0547">Nucleotide-binding</keyword>
<evidence type="ECO:0000256" key="13">
    <source>
        <dbReference type="RuleBase" id="RU000504"/>
    </source>
</evidence>
<dbReference type="Pfam" id="PF02887">
    <property type="entry name" value="PK_C"/>
    <property type="match status" value="1"/>
</dbReference>
<dbReference type="PANTHER" id="PTHR11817">
    <property type="entry name" value="PYRUVATE KINASE"/>
    <property type="match status" value="1"/>
</dbReference>
<keyword evidence="8 13" id="KW-0418">Kinase</keyword>
<evidence type="ECO:0000256" key="2">
    <source>
        <dbReference type="ARBA" id="ARBA00004997"/>
    </source>
</evidence>
<evidence type="ECO:0000256" key="9">
    <source>
        <dbReference type="ARBA" id="ARBA00022840"/>
    </source>
</evidence>
<keyword evidence="17" id="KW-1185">Reference proteome</keyword>
<dbReference type="UniPathway" id="UPA00109">
    <property type="reaction ID" value="UER00188"/>
</dbReference>
<keyword evidence="12" id="KW-0670">Pyruvate</keyword>
<dbReference type="GO" id="GO:0030955">
    <property type="term" value="F:potassium ion binding"/>
    <property type="evidence" value="ECO:0007669"/>
    <property type="project" value="InterPro"/>
</dbReference>
<evidence type="ECO:0000256" key="8">
    <source>
        <dbReference type="ARBA" id="ARBA00022777"/>
    </source>
</evidence>
<dbReference type="Gene3D" id="3.20.20.60">
    <property type="entry name" value="Phosphoenolpyruvate-binding domains"/>
    <property type="match status" value="1"/>
</dbReference>
<evidence type="ECO:0000259" key="15">
    <source>
        <dbReference type="Pfam" id="PF02887"/>
    </source>
</evidence>
<evidence type="ECO:0000313" key="17">
    <source>
        <dbReference type="Proteomes" id="UP000327044"/>
    </source>
</evidence>
<dbReference type="InterPro" id="IPR036918">
    <property type="entry name" value="Pyrv_Knase_C_sf"/>
</dbReference>
<organism evidence="16 17">
    <name type="scientific">Photinus pyralis</name>
    <name type="common">Common eastern firefly</name>
    <name type="synonym">Lampyris pyralis</name>
    <dbReference type="NCBI Taxonomy" id="7054"/>
    <lineage>
        <taxon>Eukaryota</taxon>
        <taxon>Metazoa</taxon>
        <taxon>Ecdysozoa</taxon>
        <taxon>Arthropoda</taxon>
        <taxon>Hexapoda</taxon>
        <taxon>Insecta</taxon>
        <taxon>Pterygota</taxon>
        <taxon>Neoptera</taxon>
        <taxon>Endopterygota</taxon>
        <taxon>Coleoptera</taxon>
        <taxon>Polyphaga</taxon>
        <taxon>Elateriformia</taxon>
        <taxon>Elateroidea</taxon>
        <taxon>Lampyridae</taxon>
        <taxon>Lampyrinae</taxon>
        <taxon>Photinus</taxon>
    </lineage>
</organism>
<dbReference type="InterPro" id="IPR011037">
    <property type="entry name" value="Pyrv_Knase-like_insert_dom_sf"/>
</dbReference>
<dbReference type="Gene3D" id="2.40.33.10">
    <property type="entry name" value="PK beta-barrel domain-like"/>
    <property type="match status" value="1"/>
</dbReference>
<proteinExistence type="inferred from homology"/>
<gene>
    <name evidence="16" type="ORF">PPYR_14866</name>
</gene>
<dbReference type="EMBL" id="VVIM01000899">
    <property type="protein sequence ID" value="KAB0790686.1"/>
    <property type="molecule type" value="Genomic_DNA"/>
</dbReference>
<dbReference type="NCBIfam" id="TIGR01064">
    <property type="entry name" value="pyruv_kin"/>
    <property type="match status" value="1"/>
</dbReference>
<dbReference type="SUPFAM" id="SSF52935">
    <property type="entry name" value="PK C-terminal domain-like"/>
    <property type="match status" value="1"/>
</dbReference>
<evidence type="ECO:0000256" key="6">
    <source>
        <dbReference type="ARBA" id="ARBA00022723"/>
    </source>
</evidence>
<comment type="similarity">
    <text evidence="3 13">Belongs to the pyruvate kinase family.</text>
</comment>
<comment type="pathway">
    <text evidence="2 13">Carbohydrate degradation; glycolysis; pyruvate from D-glyceraldehyde 3-phosphate: step 5/5.</text>
</comment>
<dbReference type="InterPro" id="IPR015806">
    <property type="entry name" value="Pyrv_Knase_insert_dom_sf"/>
</dbReference>
<comment type="catalytic activity">
    <reaction evidence="13">
        <text>pyruvate + ATP = phosphoenolpyruvate + ADP + H(+)</text>
        <dbReference type="Rhea" id="RHEA:18157"/>
        <dbReference type="ChEBI" id="CHEBI:15361"/>
        <dbReference type="ChEBI" id="CHEBI:15378"/>
        <dbReference type="ChEBI" id="CHEBI:30616"/>
        <dbReference type="ChEBI" id="CHEBI:58702"/>
        <dbReference type="ChEBI" id="CHEBI:456216"/>
        <dbReference type="EC" id="2.7.1.40"/>
    </reaction>
</comment>
<dbReference type="EC" id="2.7.1.40" evidence="4 13"/>
<dbReference type="Gene3D" id="3.40.1380.20">
    <property type="entry name" value="Pyruvate kinase, C-terminal domain"/>
    <property type="match status" value="1"/>
</dbReference>
<dbReference type="PRINTS" id="PR01050">
    <property type="entry name" value="PYRUVTKNASE"/>
</dbReference>
<keyword evidence="11 13" id="KW-0324">Glycolysis</keyword>
<evidence type="ECO:0000256" key="12">
    <source>
        <dbReference type="ARBA" id="ARBA00023317"/>
    </source>
</evidence>
<evidence type="ECO:0000259" key="14">
    <source>
        <dbReference type="Pfam" id="PF00224"/>
    </source>
</evidence>
<dbReference type="PROSITE" id="PS00110">
    <property type="entry name" value="PYRUVATE_KINASE"/>
    <property type="match status" value="1"/>
</dbReference>
<name>A0A5N4A059_PHOPY</name>
<evidence type="ECO:0000256" key="1">
    <source>
        <dbReference type="ARBA" id="ARBA00001958"/>
    </source>
</evidence>
<dbReference type="GO" id="GO:0005524">
    <property type="term" value="F:ATP binding"/>
    <property type="evidence" value="ECO:0007669"/>
    <property type="project" value="UniProtKB-KW"/>
</dbReference>
<dbReference type="InterPro" id="IPR001697">
    <property type="entry name" value="Pyr_Knase"/>
</dbReference>
<reference evidence="16 17" key="1">
    <citation type="journal article" date="2018" name="Elife">
        <title>Firefly genomes illuminate parallel origins of bioluminescence in beetles.</title>
        <authorList>
            <person name="Fallon T.R."/>
            <person name="Lower S.E."/>
            <person name="Chang C.H."/>
            <person name="Bessho-Uehara M."/>
            <person name="Martin G.J."/>
            <person name="Bewick A.J."/>
            <person name="Behringer M."/>
            <person name="Debat H.J."/>
            <person name="Wong I."/>
            <person name="Day J.C."/>
            <person name="Suvorov A."/>
            <person name="Silva C.J."/>
            <person name="Stanger-Hall K.F."/>
            <person name="Hall D.W."/>
            <person name="Schmitz R.J."/>
            <person name="Nelson D.R."/>
            <person name="Lewis S.M."/>
            <person name="Shigenobu S."/>
            <person name="Bybee S.M."/>
            <person name="Larracuente A.M."/>
            <person name="Oba Y."/>
            <person name="Weng J.K."/>
        </authorList>
    </citation>
    <scope>NUCLEOTIDE SEQUENCE [LARGE SCALE GENOMIC DNA]</scope>
    <source>
        <strain evidence="16">1611_PpyrPB1</strain>
        <tissue evidence="16">Whole body</tissue>
    </source>
</reference>
<keyword evidence="5 13" id="KW-0808">Transferase</keyword>
<dbReference type="OrthoDB" id="108365at2759"/>
<protein>
    <recommendedName>
        <fullName evidence="4 13">Pyruvate kinase</fullName>
        <ecNumber evidence="4 13">2.7.1.40</ecNumber>
    </recommendedName>
</protein>
<accession>A0A5N4A059</accession>
<feature type="domain" description="Pyruvate kinase C-terminal" evidence="15">
    <location>
        <begin position="390"/>
        <end position="501"/>
    </location>
</feature>
<comment type="cofactor">
    <cofactor evidence="1">
        <name>K(+)</name>
        <dbReference type="ChEBI" id="CHEBI:29103"/>
    </cofactor>
</comment>
<dbReference type="AlphaFoldDB" id="A0A5N4A059"/>
<dbReference type="GO" id="GO:0004743">
    <property type="term" value="F:pyruvate kinase activity"/>
    <property type="evidence" value="ECO:0007669"/>
    <property type="project" value="UniProtKB-EC"/>
</dbReference>
<dbReference type="FunFam" id="2.40.33.10:FF:000023">
    <property type="entry name" value="Pyruvate kinase PKM"/>
    <property type="match status" value="1"/>
</dbReference>
<evidence type="ECO:0000256" key="4">
    <source>
        <dbReference type="ARBA" id="ARBA00012142"/>
    </source>
</evidence>
<feature type="domain" description="Pyruvate kinase barrel" evidence="14">
    <location>
        <begin position="25"/>
        <end position="353"/>
    </location>
</feature>
<dbReference type="GO" id="GO:0016301">
    <property type="term" value="F:kinase activity"/>
    <property type="evidence" value="ECO:0007669"/>
    <property type="project" value="UniProtKB-KW"/>
</dbReference>
<evidence type="ECO:0000256" key="10">
    <source>
        <dbReference type="ARBA" id="ARBA00022842"/>
    </source>
</evidence>
<dbReference type="InterPro" id="IPR015813">
    <property type="entry name" value="Pyrv/PenolPyrv_kinase-like_dom"/>
</dbReference>
<dbReference type="SUPFAM" id="SSF50800">
    <property type="entry name" value="PK beta-barrel domain-like"/>
    <property type="match status" value="1"/>
</dbReference>
<dbReference type="Proteomes" id="UP000327044">
    <property type="component" value="Unassembled WGS sequence"/>
</dbReference>
<evidence type="ECO:0000256" key="5">
    <source>
        <dbReference type="ARBA" id="ARBA00022679"/>
    </source>
</evidence>
<keyword evidence="9" id="KW-0067">ATP-binding</keyword>
<evidence type="ECO:0000256" key="11">
    <source>
        <dbReference type="ARBA" id="ARBA00023152"/>
    </source>
</evidence>
<dbReference type="Pfam" id="PF00224">
    <property type="entry name" value="PK"/>
    <property type="match status" value="1"/>
</dbReference>
<evidence type="ECO:0000256" key="7">
    <source>
        <dbReference type="ARBA" id="ARBA00022741"/>
    </source>
</evidence>
<comment type="caution">
    <text evidence="16">The sequence shown here is derived from an EMBL/GenBank/DDBJ whole genome shotgun (WGS) entry which is preliminary data.</text>
</comment>
<dbReference type="SUPFAM" id="SSF51621">
    <property type="entry name" value="Phosphoenolpyruvate/pyruvate domain"/>
    <property type="match status" value="1"/>
</dbReference>
<dbReference type="InterPro" id="IPR015793">
    <property type="entry name" value="Pyrv_Knase_brl"/>
</dbReference>
<keyword evidence="10 13" id="KW-0460">Magnesium</keyword>
<dbReference type="InterPro" id="IPR018209">
    <property type="entry name" value="Pyrv_Knase_AS"/>
</dbReference>
<evidence type="ECO:0000256" key="3">
    <source>
        <dbReference type="ARBA" id="ARBA00008663"/>
    </source>
</evidence>
<sequence length="516" mass="56684">MEAVNRLEHLCSLSVYKPVANVALTGIICTIGPSSRSVDVLEGMMEAGMTIARLNLASDSHAYHAETISNIRKAVEGYSKKIGSYYSLAIAVDIRGPEIRIGSVDRAGLGETTLKRGEILKLTIDQEYAEKGTNKIIYVDYENIIKFVSRGARIYLHDGNISLICTGVASDYLNCIIEVGGLLPRCADVKIPGANLDLPDVSEQDKKDINFAVEQGVDIIFASFVRSIYGPIEIRNVLGKRGEDVLIVSKIENHQGLRNIKEIISASDGVMIMRIILGLEVPPEKIFLAQKSISANCTAIGKPVVCVTVVMESMVRRNKPSRPDIADVANLIVDGMDCVVLTDETAKGPDPVSYVNQMVLICKEAETVAYQKEISLIIRSKVKFPVDIPHSVALSAVEAVEKCQASALVVVDYNDISAKLISKYRPGCPIIAVTRNKKLIPHWLLYRSILPLYINEPEAEDWLEDIDMCIGFAVKYGLRKRFLKLGDMVVVVSGWKKRSSTASAVRYMPVGDIVEL</sequence>